<evidence type="ECO:0000313" key="1">
    <source>
        <dbReference type="EMBL" id="MBA8823464.1"/>
    </source>
</evidence>
<keyword evidence="2" id="KW-1185">Reference proteome</keyword>
<name>A0A839DPP1_9PSEU</name>
<evidence type="ECO:0000313" key="2">
    <source>
        <dbReference type="Proteomes" id="UP000569329"/>
    </source>
</evidence>
<reference evidence="1 2" key="1">
    <citation type="submission" date="2020-07" db="EMBL/GenBank/DDBJ databases">
        <title>Sequencing the genomes of 1000 actinobacteria strains.</title>
        <authorList>
            <person name="Klenk H.-P."/>
        </authorList>
    </citation>
    <scope>NUCLEOTIDE SEQUENCE [LARGE SCALE GENOMIC DNA]</scope>
    <source>
        <strain evidence="1 2">DSM 45975</strain>
    </source>
</reference>
<protein>
    <submittedName>
        <fullName evidence="1">Uncharacterized protein</fullName>
    </submittedName>
</protein>
<proteinExistence type="predicted"/>
<organism evidence="1 2">
    <name type="scientific">Halosaccharopolyspora lacisalsi</name>
    <dbReference type="NCBI Taxonomy" id="1000566"/>
    <lineage>
        <taxon>Bacteria</taxon>
        <taxon>Bacillati</taxon>
        <taxon>Actinomycetota</taxon>
        <taxon>Actinomycetes</taxon>
        <taxon>Pseudonocardiales</taxon>
        <taxon>Pseudonocardiaceae</taxon>
        <taxon>Halosaccharopolyspora</taxon>
    </lineage>
</organism>
<sequence length="40" mass="4379">MPHEYSSKSNNLSAYSQSYLDTVAHELNEPLANDGVAHTS</sequence>
<dbReference type="EMBL" id="JACGWZ010000001">
    <property type="protein sequence ID" value="MBA8823464.1"/>
    <property type="molecule type" value="Genomic_DNA"/>
</dbReference>
<comment type="caution">
    <text evidence="1">The sequence shown here is derived from an EMBL/GenBank/DDBJ whole genome shotgun (WGS) entry which is preliminary data.</text>
</comment>
<gene>
    <name evidence="1" type="ORF">FHX42_000793</name>
</gene>
<accession>A0A839DPP1</accession>
<dbReference type="AlphaFoldDB" id="A0A839DPP1"/>
<dbReference type="Proteomes" id="UP000569329">
    <property type="component" value="Unassembled WGS sequence"/>
</dbReference>